<keyword evidence="3" id="KW-0223">Dioxygenase</keyword>
<evidence type="ECO:0000313" key="7">
    <source>
        <dbReference type="EMBL" id="KAL1593302.1"/>
    </source>
</evidence>
<dbReference type="Gene3D" id="3.10.450.60">
    <property type="match status" value="1"/>
</dbReference>
<reference evidence="7 8" key="1">
    <citation type="submission" date="2024-02" db="EMBL/GenBank/DDBJ databases">
        <title>De novo assembly and annotation of 12 fungi associated with fruit tree decline syndrome in Ontario, Canada.</title>
        <authorList>
            <person name="Sulman M."/>
            <person name="Ellouze W."/>
            <person name="Ilyukhin E."/>
        </authorList>
    </citation>
    <scope>NUCLEOTIDE SEQUENCE [LARGE SCALE GENOMIC DNA]</scope>
    <source>
        <strain evidence="7 8">M42-189</strain>
    </source>
</reference>
<evidence type="ECO:0000256" key="1">
    <source>
        <dbReference type="ARBA" id="ARBA00021175"/>
    </source>
</evidence>
<dbReference type="PANTHER" id="PTHR11771">
    <property type="entry name" value="LIPOXYGENASE"/>
    <property type="match status" value="1"/>
</dbReference>
<evidence type="ECO:0000313" key="8">
    <source>
        <dbReference type="Proteomes" id="UP001521785"/>
    </source>
</evidence>
<feature type="domain" description="Lipoxygenase" evidence="6">
    <location>
        <begin position="178"/>
        <end position="613"/>
    </location>
</feature>
<evidence type="ECO:0000256" key="3">
    <source>
        <dbReference type="ARBA" id="ARBA00022964"/>
    </source>
</evidence>
<accession>A0ABR3QMC9</accession>
<dbReference type="InterPro" id="IPR013819">
    <property type="entry name" value="LipOase_C"/>
</dbReference>
<dbReference type="EMBL" id="JAKJXO020000019">
    <property type="protein sequence ID" value="KAL1593302.1"/>
    <property type="molecule type" value="Genomic_DNA"/>
</dbReference>
<keyword evidence="8" id="KW-1185">Reference proteome</keyword>
<dbReference type="PROSITE" id="PS51393">
    <property type="entry name" value="LIPOXYGENASE_3"/>
    <property type="match status" value="1"/>
</dbReference>
<name>A0ABR3QMC9_9PLEO</name>
<dbReference type="InterPro" id="IPR036226">
    <property type="entry name" value="LipOase_C_sf"/>
</dbReference>
<dbReference type="Pfam" id="PF00305">
    <property type="entry name" value="Lipoxygenase"/>
    <property type="match status" value="1"/>
</dbReference>
<evidence type="ECO:0000256" key="2">
    <source>
        <dbReference type="ARBA" id="ARBA00022723"/>
    </source>
</evidence>
<dbReference type="Proteomes" id="UP001521785">
    <property type="component" value="Unassembled WGS sequence"/>
</dbReference>
<feature type="signal peptide" evidence="5">
    <location>
        <begin position="1"/>
        <end position="19"/>
    </location>
</feature>
<keyword evidence="2" id="KW-0479">Metal-binding</keyword>
<evidence type="ECO:0000259" key="6">
    <source>
        <dbReference type="PROSITE" id="PS51393"/>
    </source>
</evidence>
<protein>
    <recommendedName>
        <fullName evidence="1">Manganese lipoxygenase</fullName>
    </recommendedName>
</protein>
<sequence>MPRLALLSLLLACSTSINAAVLNTRQSDSNGTTTVTISQRDADPAARKKEVAYRHDNFLYNISLIGNAAAFPMGKIGEERVALAWDQWQVDRNIITADIQKDVVQIKQAIIANNGTLKTLDDYATVLYKDQWLNASPLKPALGSLTNYTLDSFFGGERLVRPYSLYKATDKDAKLIDISDDEAKKVAGSTVAELLSANRLFAVNHTYQADKSIYVPSQFNDKYGAPASALFYLDDKNDLLPLGIRTNVGANLTYTPLDADNDWLLAKIMFNVADQFHNQIYHLTATHNVGEALHEAAMRTMSDKHPVMAVLDRLNYQAYSSRPVGEALCFNPMGHWDENFHISQIGCRNFVTKNWPIYGAFEPNYLHTDFQARGLVDESGKSPFKTFPFWDDSSEIVRVQREFYASFVDTYYKSDHDVAADHEICAWFEEVRRGPTGPEVEHQGLTAVASFPQELTKEALVDVLTHNAWLQVAHHSLNAGDPVRSSLTLPFHPGGLYKPVPEAKGVDSIVPFLPNATASITYIGFLASFNRPRYRTMDPPRTLAHAYSGPDFLARFAEKEIHDAAAKYLEAMSKLGDKNNARKIEEDGMCTAQGIPFCWTALNPSYIPWFFSV</sequence>
<keyword evidence="5" id="KW-0732">Signal</keyword>
<feature type="chain" id="PRO_5045085453" description="Manganese lipoxygenase" evidence="5">
    <location>
        <begin position="20"/>
        <end position="613"/>
    </location>
</feature>
<organism evidence="7 8">
    <name type="scientific">Paraconiothyrium brasiliense</name>
    <dbReference type="NCBI Taxonomy" id="300254"/>
    <lineage>
        <taxon>Eukaryota</taxon>
        <taxon>Fungi</taxon>
        <taxon>Dikarya</taxon>
        <taxon>Ascomycota</taxon>
        <taxon>Pezizomycotina</taxon>
        <taxon>Dothideomycetes</taxon>
        <taxon>Pleosporomycetidae</taxon>
        <taxon>Pleosporales</taxon>
        <taxon>Massarineae</taxon>
        <taxon>Didymosphaeriaceae</taxon>
        <taxon>Paraconiothyrium</taxon>
    </lineage>
</organism>
<gene>
    <name evidence="7" type="ORF">SLS60_010910</name>
</gene>
<comment type="caution">
    <text evidence="7">The sequence shown here is derived from an EMBL/GenBank/DDBJ whole genome shotgun (WGS) entry which is preliminary data.</text>
</comment>
<evidence type="ECO:0000256" key="5">
    <source>
        <dbReference type="SAM" id="SignalP"/>
    </source>
</evidence>
<dbReference type="Gene3D" id="1.20.245.10">
    <property type="entry name" value="Lipoxygenase-1, Domain 5"/>
    <property type="match status" value="1"/>
</dbReference>
<evidence type="ECO:0000256" key="4">
    <source>
        <dbReference type="ARBA" id="ARBA00023002"/>
    </source>
</evidence>
<proteinExistence type="predicted"/>
<dbReference type="SUPFAM" id="SSF48484">
    <property type="entry name" value="Lipoxigenase"/>
    <property type="match status" value="1"/>
</dbReference>
<dbReference type="InterPro" id="IPR000907">
    <property type="entry name" value="LipOase"/>
</dbReference>
<keyword evidence="4" id="KW-0560">Oxidoreductase</keyword>